<organism evidence="3 4">
    <name type="scientific">Morus notabilis</name>
    <dbReference type="NCBI Taxonomy" id="981085"/>
    <lineage>
        <taxon>Eukaryota</taxon>
        <taxon>Viridiplantae</taxon>
        <taxon>Streptophyta</taxon>
        <taxon>Embryophyta</taxon>
        <taxon>Tracheophyta</taxon>
        <taxon>Spermatophyta</taxon>
        <taxon>Magnoliopsida</taxon>
        <taxon>eudicotyledons</taxon>
        <taxon>Gunneridae</taxon>
        <taxon>Pentapetalae</taxon>
        <taxon>rosids</taxon>
        <taxon>fabids</taxon>
        <taxon>Rosales</taxon>
        <taxon>Moraceae</taxon>
        <taxon>Moreae</taxon>
        <taxon>Morus</taxon>
    </lineage>
</organism>
<feature type="domain" description="EF-hand" evidence="2">
    <location>
        <begin position="27"/>
        <end position="62"/>
    </location>
</feature>
<dbReference type="EMBL" id="KE345892">
    <property type="protein sequence ID" value="EXC19749.1"/>
    <property type="molecule type" value="Genomic_DNA"/>
</dbReference>
<name>W9SP97_9ROSA</name>
<dbReference type="Proteomes" id="UP000030645">
    <property type="component" value="Unassembled WGS sequence"/>
</dbReference>
<dbReference type="InterPro" id="IPR011992">
    <property type="entry name" value="EF-hand-dom_pair"/>
</dbReference>
<evidence type="ECO:0000313" key="3">
    <source>
        <dbReference type="EMBL" id="EXC19749.1"/>
    </source>
</evidence>
<dbReference type="PROSITE" id="PS00018">
    <property type="entry name" value="EF_HAND_1"/>
    <property type="match status" value="1"/>
</dbReference>
<dbReference type="STRING" id="981085.W9SP97"/>
<keyword evidence="4" id="KW-1185">Reference proteome</keyword>
<dbReference type="GO" id="GO:0005509">
    <property type="term" value="F:calcium ion binding"/>
    <property type="evidence" value="ECO:0007669"/>
    <property type="project" value="InterPro"/>
</dbReference>
<evidence type="ECO:0000313" key="4">
    <source>
        <dbReference type="Proteomes" id="UP000030645"/>
    </source>
</evidence>
<dbReference type="SUPFAM" id="SSF47473">
    <property type="entry name" value="EF-hand"/>
    <property type="match status" value="1"/>
</dbReference>
<accession>W9SP97</accession>
<keyword evidence="1" id="KW-0106">Calcium</keyword>
<dbReference type="AlphaFoldDB" id="W9SP97"/>
<dbReference type="PROSITE" id="PS50222">
    <property type="entry name" value="EF_HAND_2"/>
    <property type="match status" value="1"/>
</dbReference>
<dbReference type="InterPro" id="IPR018247">
    <property type="entry name" value="EF_Hand_1_Ca_BS"/>
</dbReference>
<dbReference type="SMART" id="SM00054">
    <property type="entry name" value="EFh"/>
    <property type="match status" value="2"/>
</dbReference>
<dbReference type="Gene3D" id="1.10.238.10">
    <property type="entry name" value="EF-hand"/>
    <property type="match status" value="1"/>
</dbReference>
<gene>
    <name evidence="3" type="ORF">L484_006324</name>
</gene>
<evidence type="ECO:0000256" key="1">
    <source>
        <dbReference type="ARBA" id="ARBA00022837"/>
    </source>
</evidence>
<dbReference type="InterPro" id="IPR002048">
    <property type="entry name" value="EF_hand_dom"/>
</dbReference>
<dbReference type="Pfam" id="PF13499">
    <property type="entry name" value="EF-hand_7"/>
    <property type="match status" value="1"/>
</dbReference>
<dbReference type="CDD" id="cd00051">
    <property type="entry name" value="EFh"/>
    <property type="match status" value="1"/>
</dbReference>
<protein>
    <submittedName>
        <fullName evidence="3">Polcalcin Jun o 2</fullName>
    </submittedName>
</protein>
<reference evidence="4" key="1">
    <citation type="submission" date="2013-01" db="EMBL/GenBank/DDBJ databases">
        <title>Draft Genome Sequence of a Mulberry Tree, Morus notabilis C.K. Schneid.</title>
        <authorList>
            <person name="He N."/>
            <person name="Zhao S."/>
        </authorList>
    </citation>
    <scope>NUCLEOTIDE SEQUENCE</scope>
</reference>
<proteinExistence type="predicted"/>
<sequence length="107" mass="12159">MVILVQTPANFSVKPINHRTVDKVQYWSKEKLKEALKSYDLNGDGKLSKEEIKQAFKYLGSNCGSYRAWKAMSHADADGSGYVDLTDKELEELVDYAYNIGYKMPSK</sequence>
<evidence type="ECO:0000259" key="2">
    <source>
        <dbReference type="PROSITE" id="PS50222"/>
    </source>
</evidence>